<dbReference type="InterPro" id="IPR000515">
    <property type="entry name" value="MetI-like"/>
</dbReference>
<keyword evidence="5 7" id="KW-1133">Transmembrane helix</keyword>
<dbReference type="CDD" id="cd06261">
    <property type="entry name" value="TM_PBP2"/>
    <property type="match status" value="1"/>
</dbReference>
<feature type="transmembrane region" description="Helical" evidence="7">
    <location>
        <begin position="287"/>
        <end position="312"/>
    </location>
</feature>
<evidence type="ECO:0000256" key="4">
    <source>
        <dbReference type="ARBA" id="ARBA00022692"/>
    </source>
</evidence>
<feature type="transmembrane region" description="Helical" evidence="7">
    <location>
        <begin position="34"/>
        <end position="54"/>
    </location>
</feature>
<protein>
    <submittedName>
        <fullName evidence="9">Binding-protein-dependent transport systems inner membrane component</fullName>
    </submittedName>
</protein>
<evidence type="ECO:0000256" key="1">
    <source>
        <dbReference type="ARBA" id="ARBA00004651"/>
    </source>
</evidence>
<dbReference type="GO" id="GO:0055085">
    <property type="term" value="P:transmembrane transport"/>
    <property type="evidence" value="ECO:0007669"/>
    <property type="project" value="InterPro"/>
</dbReference>
<dbReference type="InterPro" id="IPR035906">
    <property type="entry name" value="MetI-like_sf"/>
</dbReference>
<dbReference type="PANTHER" id="PTHR43227:SF3">
    <property type="entry name" value="BINDING-PROTEIN-DEPENDENT TRANSPORT SYSTEMS INNER MEMBRANE COMPONENT"/>
    <property type="match status" value="1"/>
</dbReference>
<keyword evidence="3" id="KW-1003">Cell membrane</keyword>
<evidence type="ECO:0000256" key="6">
    <source>
        <dbReference type="ARBA" id="ARBA00023136"/>
    </source>
</evidence>
<keyword evidence="4 7" id="KW-0812">Transmembrane</keyword>
<dbReference type="SUPFAM" id="SSF161098">
    <property type="entry name" value="MetI-like"/>
    <property type="match status" value="1"/>
</dbReference>
<dbReference type="GO" id="GO:0005886">
    <property type="term" value="C:plasma membrane"/>
    <property type="evidence" value="ECO:0007669"/>
    <property type="project" value="UniProtKB-SubCell"/>
</dbReference>
<evidence type="ECO:0000313" key="9">
    <source>
        <dbReference type="EMBL" id="AGS51912.1"/>
    </source>
</evidence>
<evidence type="ECO:0000256" key="2">
    <source>
        <dbReference type="ARBA" id="ARBA00022448"/>
    </source>
</evidence>
<accession>A0A806JZ24</accession>
<evidence type="ECO:0000256" key="7">
    <source>
        <dbReference type="SAM" id="Phobius"/>
    </source>
</evidence>
<proteinExistence type="predicted"/>
<dbReference type="PROSITE" id="PS50928">
    <property type="entry name" value="ABC_TM1"/>
    <property type="match status" value="1"/>
</dbReference>
<reference evidence="9" key="1">
    <citation type="submission" date="2012-03" db="EMBL/GenBank/DDBJ databases">
        <title>Functional metagenomics reveals considerable lignocellulase gene clusters in the gut microbiome of a wood-feeding higher termite.</title>
        <authorList>
            <person name="Liu N."/>
        </authorList>
    </citation>
    <scope>NUCLEOTIDE SEQUENCE</scope>
</reference>
<dbReference type="Gene3D" id="1.10.3720.10">
    <property type="entry name" value="MetI-like"/>
    <property type="match status" value="1"/>
</dbReference>
<keyword evidence="2" id="KW-0813">Transport</keyword>
<evidence type="ECO:0000259" key="8">
    <source>
        <dbReference type="PROSITE" id="PS50928"/>
    </source>
</evidence>
<dbReference type="PANTHER" id="PTHR43227">
    <property type="entry name" value="BLL4140 PROTEIN"/>
    <property type="match status" value="1"/>
</dbReference>
<comment type="subcellular location">
    <subcellularLocation>
        <location evidence="1">Cell membrane</location>
        <topology evidence="1">Multi-pass membrane protein</topology>
    </subcellularLocation>
</comment>
<organism evidence="9">
    <name type="scientific">uncultured bacterium contig00002</name>
    <dbReference type="NCBI Taxonomy" id="1181494"/>
    <lineage>
        <taxon>Bacteria</taxon>
        <taxon>environmental samples</taxon>
    </lineage>
</organism>
<dbReference type="InterPro" id="IPR050809">
    <property type="entry name" value="UgpAE/MalFG_permease"/>
</dbReference>
<evidence type="ECO:0000256" key="5">
    <source>
        <dbReference type="ARBA" id="ARBA00022989"/>
    </source>
</evidence>
<keyword evidence="6 7" id="KW-0472">Membrane</keyword>
<sequence length="320" mass="36793">MIFSKFFQRVYNKYFHRKNDKLCLTLEGKNARAGYLFILPFLIGFTAFMLLPIFESFRMVFSKITLDIVNYGFKIDFIKFENLREALFVDAEFNRLLVEELVRMVLVVPAIIIFSLFIALLLNQQFKGRGFVRAIFFLPVILSSGVMIGLETDNSLLQSMADTIRESNRMRSSITGVLERILTIEGVAGNYMQYVFDVVNQIYTIAMASGIQIIIFLSGLQTIPQSMYEAAKIEGATSWECFWKITFPMVSSLILVNIVYSVVDFFIRTDNTVMERISLVMINHLNFGLASAMAWVYFLIVIIVIGITFALISKKVYYYE</sequence>
<name>A0A806JZ24_9BACT</name>
<dbReference type="EMBL" id="JQ844177">
    <property type="protein sequence ID" value="AGS51912.1"/>
    <property type="molecule type" value="Genomic_DNA"/>
</dbReference>
<feature type="transmembrane region" description="Helical" evidence="7">
    <location>
        <begin position="130"/>
        <end position="150"/>
    </location>
</feature>
<evidence type="ECO:0000256" key="3">
    <source>
        <dbReference type="ARBA" id="ARBA00022475"/>
    </source>
</evidence>
<feature type="transmembrane region" description="Helical" evidence="7">
    <location>
        <begin position="202"/>
        <end position="220"/>
    </location>
</feature>
<feature type="domain" description="ABC transmembrane type-1" evidence="8">
    <location>
        <begin position="97"/>
        <end position="308"/>
    </location>
</feature>
<dbReference type="AlphaFoldDB" id="A0A806JZ24"/>
<feature type="transmembrane region" description="Helical" evidence="7">
    <location>
        <begin position="241"/>
        <end position="267"/>
    </location>
</feature>
<feature type="transmembrane region" description="Helical" evidence="7">
    <location>
        <begin position="101"/>
        <end position="123"/>
    </location>
</feature>